<reference evidence="4 5" key="1">
    <citation type="submission" date="2018-04" db="EMBL/GenBank/DDBJ databases">
        <title>Thalassorhabdus spongiae gen. nov., sp. nov., isolated from a marine sponge in South-West Iceland.</title>
        <authorList>
            <person name="Knobloch S."/>
            <person name="Daussin A."/>
            <person name="Johannsson R."/>
            <person name="Marteinsson V.T."/>
        </authorList>
    </citation>
    <scope>NUCLEOTIDE SEQUENCE [LARGE SCALE GENOMIC DNA]</scope>
    <source>
        <strain evidence="4 5">Hp12</strain>
    </source>
</reference>
<dbReference type="SUPFAM" id="SSF53271">
    <property type="entry name" value="PRTase-like"/>
    <property type="match status" value="1"/>
</dbReference>
<dbReference type="Pfam" id="PF00156">
    <property type="entry name" value="Pribosyltran"/>
    <property type="match status" value="1"/>
</dbReference>
<dbReference type="InterPro" id="IPR029057">
    <property type="entry name" value="PRTase-like"/>
</dbReference>
<evidence type="ECO:0000256" key="2">
    <source>
        <dbReference type="ARBA" id="ARBA00022679"/>
    </source>
</evidence>
<name>A0A2V1GZP9_9GAMM</name>
<evidence type="ECO:0000256" key="1">
    <source>
        <dbReference type="ARBA" id="ARBA00022676"/>
    </source>
</evidence>
<dbReference type="Proteomes" id="UP000244906">
    <property type="component" value="Unassembled WGS sequence"/>
</dbReference>
<dbReference type="AlphaFoldDB" id="A0A2V1GZP9"/>
<gene>
    <name evidence="4" type="ORF">DC094_13305</name>
</gene>
<keyword evidence="1" id="KW-0328">Glycosyltransferase</keyword>
<feature type="domain" description="Phosphoribosyltransferase" evidence="3">
    <location>
        <begin position="44"/>
        <end position="177"/>
    </location>
</feature>
<dbReference type="EMBL" id="QDDL01000005">
    <property type="protein sequence ID" value="PVZ68263.1"/>
    <property type="molecule type" value="Genomic_DNA"/>
</dbReference>
<dbReference type="PANTHER" id="PTHR43363:SF1">
    <property type="entry name" value="HYPOXANTHINE-GUANINE PHOSPHORIBOSYLTRANSFERASE"/>
    <property type="match status" value="1"/>
</dbReference>
<keyword evidence="2" id="KW-0808">Transferase</keyword>
<comment type="caution">
    <text evidence="4">The sequence shown here is derived from an EMBL/GenBank/DDBJ whole genome shotgun (WGS) entry which is preliminary data.</text>
</comment>
<evidence type="ECO:0000313" key="5">
    <source>
        <dbReference type="Proteomes" id="UP000244906"/>
    </source>
</evidence>
<accession>A0A2V1GZP9</accession>
<proteinExistence type="predicted"/>
<dbReference type="CDD" id="cd06223">
    <property type="entry name" value="PRTases_typeI"/>
    <property type="match status" value="1"/>
</dbReference>
<dbReference type="InterPro" id="IPR000836">
    <property type="entry name" value="PRTase_dom"/>
</dbReference>
<evidence type="ECO:0000259" key="3">
    <source>
        <dbReference type="Pfam" id="PF00156"/>
    </source>
</evidence>
<dbReference type="PANTHER" id="PTHR43363">
    <property type="entry name" value="HYPOXANTHINE PHOSPHORIBOSYLTRANSFERASE"/>
    <property type="match status" value="1"/>
</dbReference>
<sequence length="217" mass="24821">MQFFVQGAFCEIRPARRVFHYDPTGYSEEVDMSQTDKIFIDALQLERDCWQLASNIFKEGHDFDVIAGITRGGAQISIYMQEVFALLSGKPKAFTTIHAQSYTGVFEADEEVRVENLKSLAARMNPDSRLLIVDDIFDRGKTFKAVYEKVINEIDCDEAHVMTAALYYKPENNLVDMLPDFYQRTFGSNDWIVLPHELEALSREELAAKGFVWPEGL</sequence>
<dbReference type="GO" id="GO:0016757">
    <property type="term" value="F:glycosyltransferase activity"/>
    <property type="evidence" value="ECO:0007669"/>
    <property type="project" value="UniProtKB-KW"/>
</dbReference>
<organism evidence="4 5">
    <name type="scientific">Pelagibaculum spongiae</name>
    <dbReference type="NCBI Taxonomy" id="2080658"/>
    <lineage>
        <taxon>Bacteria</taxon>
        <taxon>Pseudomonadati</taxon>
        <taxon>Pseudomonadota</taxon>
        <taxon>Gammaproteobacteria</taxon>
        <taxon>Oceanospirillales</taxon>
        <taxon>Pelagibaculum</taxon>
    </lineage>
</organism>
<evidence type="ECO:0000313" key="4">
    <source>
        <dbReference type="EMBL" id="PVZ68263.1"/>
    </source>
</evidence>
<protein>
    <recommendedName>
        <fullName evidence="3">Phosphoribosyltransferase domain-containing protein</fullName>
    </recommendedName>
</protein>
<dbReference type="Gene3D" id="3.40.50.2020">
    <property type="match status" value="1"/>
</dbReference>
<keyword evidence="5" id="KW-1185">Reference proteome</keyword>